<protein>
    <submittedName>
        <fullName evidence="2">Uncharacterized protein</fullName>
    </submittedName>
</protein>
<evidence type="ECO:0000313" key="3">
    <source>
        <dbReference type="Proteomes" id="UP000093343"/>
    </source>
</evidence>
<dbReference type="RefSeq" id="WP_065448635.1">
    <property type="nucleotide sequence ID" value="NZ_LVEN01000010.1"/>
</dbReference>
<reference evidence="3" key="1">
    <citation type="submission" date="2016-03" db="EMBL/GenBank/DDBJ databases">
        <title>Draft genome sequence of Paenibacillus glacialis DSM 22343.</title>
        <authorList>
            <person name="Shin S.-K."/>
            <person name="Yi H."/>
        </authorList>
    </citation>
    <scope>NUCLEOTIDE SEQUENCE [LARGE SCALE GENOMIC DNA]</scope>
    <source>
        <strain evidence="3">CCUG 60099</strain>
    </source>
</reference>
<dbReference type="EMBL" id="LVEN01000010">
    <property type="protein sequence ID" value="OCB76265.1"/>
    <property type="molecule type" value="Genomic_DNA"/>
</dbReference>
<gene>
    <name evidence="2" type="ORF">FLP_06110</name>
</gene>
<dbReference type="Proteomes" id="UP000093343">
    <property type="component" value="Unassembled WGS sequence"/>
</dbReference>
<keyword evidence="1" id="KW-0472">Membrane</keyword>
<keyword evidence="1" id="KW-0812">Transmembrane</keyword>
<accession>A0ABX2XLU9</accession>
<evidence type="ECO:0000256" key="1">
    <source>
        <dbReference type="SAM" id="Phobius"/>
    </source>
</evidence>
<proteinExistence type="predicted"/>
<sequence>MQDKKNKRKQNILLLGVIVIAVALAVYFQFFLSENRGEVKVEVTELVAKYNKNCPLKIQEGIRLDSVSLPNLPQESVVQYNLTLTNVENETAEIDVIQAEIEKSLISTAKANPGLQVFRDNDYSLVYSYKDKKKTFLFDVKILPDQYK</sequence>
<keyword evidence="1" id="KW-1133">Transmembrane helix</keyword>
<feature type="transmembrane region" description="Helical" evidence="1">
    <location>
        <begin position="12"/>
        <end position="32"/>
    </location>
</feature>
<name>A0ABX2XLU9_9FLAO</name>
<keyword evidence="3" id="KW-1185">Reference proteome</keyword>
<evidence type="ECO:0000313" key="2">
    <source>
        <dbReference type="EMBL" id="OCB76265.1"/>
    </source>
</evidence>
<comment type="caution">
    <text evidence="2">The sequence shown here is derived from an EMBL/GenBank/DDBJ whole genome shotgun (WGS) entry which is preliminary data.</text>
</comment>
<organism evidence="2 3">
    <name type="scientific">Flavobacterium piscis</name>
    <dbReference type="NCBI Taxonomy" id="1114874"/>
    <lineage>
        <taxon>Bacteria</taxon>
        <taxon>Pseudomonadati</taxon>
        <taxon>Bacteroidota</taxon>
        <taxon>Flavobacteriia</taxon>
        <taxon>Flavobacteriales</taxon>
        <taxon>Flavobacteriaceae</taxon>
        <taxon>Flavobacterium</taxon>
    </lineage>
</organism>